<sequence length="188" mass="20710">MSKETAKSGLLNGRYILSECLFSNELGQLYHARDTRHSAGIARGANVLVHLFPGQTISYTELANTFNRLRTMINASSYPVLPVLDYGWVDSGAYFVMANTGSWSAKVLPSLQGSPSSLHRDAMHLISQLLKEQLISRGLVPQAFLVIPGGVKILGTALTEQFQKIQLEMNLLPPAPNHKKGRKIVYTM</sequence>
<name>A0A6S6T5S4_9GAMM</name>
<accession>A0A6S6T5S4</accession>
<evidence type="ECO:0000313" key="1">
    <source>
        <dbReference type="EMBL" id="CAA6813605.1"/>
    </source>
</evidence>
<reference evidence="1" key="1">
    <citation type="submission" date="2020-01" db="EMBL/GenBank/DDBJ databases">
        <authorList>
            <person name="Meier V. D."/>
            <person name="Meier V D."/>
        </authorList>
    </citation>
    <scope>NUCLEOTIDE SEQUENCE</scope>
    <source>
        <strain evidence="1">HLG_WM_MAG_08</strain>
    </source>
</reference>
<dbReference type="EMBL" id="CACVAV010000220">
    <property type="protein sequence ID" value="CAA6813605.1"/>
    <property type="molecule type" value="Genomic_DNA"/>
</dbReference>
<feature type="non-terminal residue" evidence="1">
    <location>
        <position position="188"/>
    </location>
</feature>
<organism evidence="1">
    <name type="scientific">uncultured Thiotrichaceae bacterium</name>
    <dbReference type="NCBI Taxonomy" id="298394"/>
    <lineage>
        <taxon>Bacteria</taxon>
        <taxon>Pseudomonadati</taxon>
        <taxon>Pseudomonadota</taxon>
        <taxon>Gammaproteobacteria</taxon>
        <taxon>Thiotrichales</taxon>
        <taxon>Thiotrichaceae</taxon>
        <taxon>environmental samples</taxon>
    </lineage>
</organism>
<protein>
    <submittedName>
        <fullName evidence="1">Uncharacterized protein</fullName>
    </submittedName>
</protein>
<gene>
    <name evidence="1" type="ORF">HELGO_WM40986</name>
</gene>
<dbReference type="AlphaFoldDB" id="A0A6S6T5S4"/>
<proteinExistence type="predicted"/>